<dbReference type="EMBL" id="JAULSN010000001">
    <property type="protein sequence ID" value="KAK3383597.1"/>
    <property type="molecule type" value="Genomic_DNA"/>
</dbReference>
<dbReference type="Gene3D" id="3.40.50.150">
    <property type="entry name" value="Vaccinia Virus protein VP39"/>
    <property type="match status" value="1"/>
</dbReference>
<keyword evidence="4 5" id="KW-0949">S-adenosyl-L-methionine</keyword>
<protein>
    <recommendedName>
        <fullName evidence="1">DNA (cytosine-5-)-methyltransferase</fullName>
        <ecNumber evidence="1">2.1.1.37</ecNumber>
    </recommendedName>
</protein>
<evidence type="ECO:0000313" key="8">
    <source>
        <dbReference type="Proteomes" id="UP001287356"/>
    </source>
</evidence>
<keyword evidence="2 5" id="KW-0489">Methyltransferase</keyword>
<dbReference type="PROSITE" id="PS51679">
    <property type="entry name" value="SAM_MT_C5"/>
    <property type="match status" value="1"/>
</dbReference>
<dbReference type="PROSITE" id="PS00095">
    <property type="entry name" value="C5_MTASE_2"/>
    <property type="match status" value="1"/>
</dbReference>
<name>A0AAE0NL86_9PEZI</name>
<evidence type="ECO:0000256" key="3">
    <source>
        <dbReference type="ARBA" id="ARBA00022679"/>
    </source>
</evidence>
<dbReference type="GO" id="GO:0032259">
    <property type="term" value="P:methylation"/>
    <property type="evidence" value="ECO:0007669"/>
    <property type="project" value="UniProtKB-KW"/>
</dbReference>
<dbReference type="InterPro" id="IPR031303">
    <property type="entry name" value="C5_meth_CS"/>
</dbReference>
<accession>A0AAE0NL86</accession>
<dbReference type="PRINTS" id="PR00105">
    <property type="entry name" value="C5METTRFRASE"/>
</dbReference>
<dbReference type="EC" id="2.1.1.37" evidence="1"/>
<dbReference type="Proteomes" id="UP001287356">
    <property type="component" value="Unassembled WGS sequence"/>
</dbReference>
<dbReference type="Pfam" id="PF00145">
    <property type="entry name" value="DNA_methylase"/>
    <property type="match status" value="2"/>
</dbReference>
<dbReference type="InterPro" id="IPR050390">
    <property type="entry name" value="C5-Methyltransferase"/>
</dbReference>
<dbReference type="AlphaFoldDB" id="A0AAE0NL86"/>
<keyword evidence="8" id="KW-1185">Reference proteome</keyword>
<dbReference type="GO" id="GO:0044027">
    <property type="term" value="P:negative regulation of gene expression via chromosomal CpG island methylation"/>
    <property type="evidence" value="ECO:0007669"/>
    <property type="project" value="TreeGrafter"/>
</dbReference>
<sequence length="675" mass="77740">MANSQRNGDDHRIYHMLDDLENDLERELIDVIDLTGDEYPVRSRQPRLPRPVDPDLGFFVRYDGFRLETGMVVELLHPLRDIIRFLKIRKIIRNRITGETLLRGFPYARAKELRGSMSRKLNEVCMVVHINNADPRQFEEQALITIHPDKVLCKREMRTTNSPFPYLRFEIREFREKGKSWIKEEGLLVCRYKYVEYYNEQIGKSAAASKKCEWAFIHFTEDEADPDCRLSDDIVANNWRGDRVRGGSYLPDCQTGCRPILVEEHGSHDGVGQELPIRASPNQKYSAGDVFAGAGGASRGIVDAGLRLLFALDHWRPATESLSYNFLNTDIHEKDVTDFISDTEIKYRVDILHLSPPCQVWSPAHTIAGKNDEMNEAVLFSCTHLISKTRPRVFTLEQTFGILHQRFEQFFNTLVCGFTDHGYSVRWRVMHLASYGLPQPRKRLVMIGAGPGEKLPPFPKPTHSVNNAEGLKPLVTVRKALAHVDRQQGHPHHRKGRYLAEKTPWDPDQLLKYTITCGGGLNYHWSGKRDFTLLEYARLQGFPVAHEFRGSSIKKQIGNAFPPSVVKVLYQHLTAFLDEQDQVTRPQAGRRRRHSQAFAIEDGEDEAEQRARRRPETIVIDEDQDHVERKPDPETIVIEDDEHEIIVIEDDYQDDERSDSETLRGSVDLFEGYYV</sequence>
<reference evidence="7" key="1">
    <citation type="journal article" date="2023" name="Mol. Phylogenet. Evol.">
        <title>Genome-scale phylogeny and comparative genomics of the fungal order Sordariales.</title>
        <authorList>
            <person name="Hensen N."/>
            <person name="Bonometti L."/>
            <person name="Westerberg I."/>
            <person name="Brannstrom I.O."/>
            <person name="Guillou S."/>
            <person name="Cros-Aarteil S."/>
            <person name="Calhoun S."/>
            <person name="Haridas S."/>
            <person name="Kuo A."/>
            <person name="Mondo S."/>
            <person name="Pangilinan J."/>
            <person name="Riley R."/>
            <person name="LaButti K."/>
            <person name="Andreopoulos B."/>
            <person name="Lipzen A."/>
            <person name="Chen C."/>
            <person name="Yan M."/>
            <person name="Daum C."/>
            <person name="Ng V."/>
            <person name="Clum A."/>
            <person name="Steindorff A."/>
            <person name="Ohm R.A."/>
            <person name="Martin F."/>
            <person name="Silar P."/>
            <person name="Natvig D.O."/>
            <person name="Lalanne C."/>
            <person name="Gautier V."/>
            <person name="Ament-Velasquez S.L."/>
            <person name="Kruys A."/>
            <person name="Hutchinson M.I."/>
            <person name="Powell A.J."/>
            <person name="Barry K."/>
            <person name="Miller A.N."/>
            <person name="Grigoriev I.V."/>
            <person name="Debuchy R."/>
            <person name="Gladieux P."/>
            <person name="Hiltunen Thoren M."/>
            <person name="Johannesson H."/>
        </authorList>
    </citation>
    <scope>NUCLEOTIDE SEQUENCE</scope>
    <source>
        <strain evidence="7">CBS 958.72</strain>
    </source>
</reference>
<dbReference type="PANTHER" id="PTHR10629">
    <property type="entry name" value="CYTOSINE-SPECIFIC METHYLTRANSFERASE"/>
    <property type="match status" value="1"/>
</dbReference>
<comment type="caution">
    <text evidence="7">The sequence shown here is derived from an EMBL/GenBank/DDBJ whole genome shotgun (WGS) entry which is preliminary data.</text>
</comment>
<feature type="active site" evidence="5">
    <location>
        <position position="358"/>
    </location>
</feature>
<dbReference type="Gene3D" id="3.90.120.10">
    <property type="entry name" value="DNA Methylase, subunit A, domain 2"/>
    <property type="match status" value="1"/>
</dbReference>
<keyword evidence="3 5" id="KW-0808">Transferase</keyword>
<gene>
    <name evidence="7" type="ORF">B0T24DRAFT_55194</name>
</gene>
<reference evidence="7" key="2">
    <citation type="submission" date="2023-06" db="EMBL/GenBank/DDBJ databases">
        <authorList>
            <consortium name="Lawrence Berkeley National Laboratory"/>
            <person name="Haridas S."/>
            <person name="Hensen N."/>
            <person name="Bonometti L."/>
            <person name="Westerberg I."/>
            <person name="Brannstrom I.O."/>
            <person name="Guillou S."/>
            <person name="Cros-Aarteil S."/>
            <person name="Calhoun S."/>
            <person name="Kuo A."/>
            <person name="Mondo S."/>
            <person name="Pangilinan J."/>
            <person name="Riley R."/>
            <person name="Labutti K."/>
            <person name="Andreopoulos B."/>
            <person name="Lipzen A."/>
            <person name="Chen C."/>
            <person name="Yanf M."/>
            <person name="Daum C."/>
            <person name="Ng V."/>
            <person name="Clum A."/>
            <person name="Steindorff A."/>
            <person name="Ohm R."/>
            <person name="Martin F."/>
            <person name="Silar P."/>
            <person name="Natvig D."/>
            <person name="Lalanne C."/>
            <person name="Gautier V."/>
            <person name="Ament-Velasquez S.L."/>
            <person name="Kruys A."/>
            <person name="Hutchinson M.I."/>
            <person name="Powell A.J."/>
            <person name="Barry K."/>
            <person name="Miller A.N."/>
            <person name="Grigoriev I.V."/>
            <person name="Debuchy R."/>
            <person name="Gladieux P."/>
            <person name="Thoren M.H."/>
            <person name="Johannesson H."/>
        </authorList>
    </citation>
    <scope>NUCLEOTIDE SEQUENCE</scope>
    <source>
        <strain evidence="7">CBS 958.72</strain>
    </source>
</reference>
<evidence type="ECO:0000256" key="6">
    <source>
        <dbReference type="SAM" id="MobiDB-lite"/>
    </source>
</evidence>
<dbReference type="GO" id="GO:0003677">
    <property type="term" value="F:DNA binding"/>
    <property type="evidence" value="ECO:0007669"/>
    <property type="project" value="TreeGrafter"/>
</dbReference>
<dbReference type="GO" id="GO:0005634">
    <property type="term" value="C:nucleus"/>
    <property type="evidence" value="ECO:0007669"/>
    <property type="project" value="TreeGrafter"/>
</dbReference>
<evidence type="ECO:0000313" key="7">
    <source>
        <dbReference type="EMBL" id="KAK3383597.1"/>
    </source>
</evidence>
<comment type="similarity">
    <text evidence="5">Belongs to the class I-like SAM-binding methyltransferase superfamily. C5-methyltransferase family.</text>
</comment>
<feature type="region of interest" description="Disordered" evidence="6">
    <location>
        <begin position="581"/>
        <end position="632"/>
    </location>
</feature>
<evidence type="ECO:0000256" key="1">
    <source>
        <dbReference type="ARBA" id="ARBA00011975"/>
    </source>
</evidence>
<dbReference type="PANTHER" id="PTHR10629:SF52">
    <property type="entry name" value="DNA (CYTOSINE-5)-METHYLTRANSFERASE 1"/>
    <property type="match status" value="1"/>
</dbReference>
<evidence type="ECO:0000256" key="2">
    <source>
        <dbReference type="ARBA" id="ARBA00022603"/>
    </source>
</evidence>
<dbReference type="SUPFAM" id="SSF53335">
    <property type="entry name" value="S-adenosyl-L-methionine-dependent methyltransferases"/>
    <property type="match status" value="1"/>
</dbReference>
<dbReference type="GO" id="GO:0003886">
    <property type="term" value="F:DNA (cytosine-5-)-methyltransferase activity"/>
    <property type="evidence" value="ECO:0007669"/>
    <property type="project" value="UniProtKB-EC"/>
</dbReference>
<evidence type="ECO:0000256" key="5">
    <source>
        <dbReference type="PROSITE-ProRule" id="PRU01016"/>
    </source>
</evidence>
<dbReference type="InterPro" id="IPR001525">
    <property type="entry name" value="C5_MeTfrase"/>
</dbReference>
<dbReference type="InterPro" id="IPR029063">
    <property type="entry name" value="SAM-dependent_MTases_sf"/>
</dbReference>
<proteinExistence type="inferred from homology"/>
<organism evidence="7 8">
    <name type="scientific">Lasiosphaeria ovina</name>
    <dbReference type="NCBI Taxonomy" id="92902"/>
    <lineage>
        <taxon>Eukaryota</taxon>
        <taxon>Fungi</taxon>
        <taxon>Dikarya</taxon>
        <taxon>Ascomycota</taxon>
        <taxon>Pezizomycotina</taxon>
        <taxon>Sordariomycetes</taxon>
        <taxon>Sordariomycetidae</taxon>
        <taxon>Sordariales</taxon>
        <taxon>Lasiosphaeriaceae</taxon>
        <taxon>Lasiosphaeria</taxon>
    </lineage>
</organism>
<evidence type="ECO:0000256" key="4">
    <source>
        <dbReference type="ARBA" id="ARBA00022691"/>
    </source>
</evidence>